<protein>
    <submittedName>
        <fullName evidence="1">Uncharacterized protein</fullName>
    </submittedName>
</protein>
<sequence>MNLVTANDIIGNEQAVTASLGPLPYFVGGQSGKCPRVA</sequence>
<organism evidence="1 2">
    <name type="scientific">Halobacterium salinarum</name>
    <name type="common">Halobacterium halobium</name>
    <dbReference type="NCBI Taxonomy" id="2242"/>
    <lineage>
        <taxon>Archaea</taxon>
        <taxon>Methanobacteriati</taxon>
        <taxon>Methanobacteriota</taxon>
        <taxon>Stenosarchaea group</taxon>
        <taxon>Halobacteria</taxon>
        <taxon>Halobacteriales</taxon>
        <taxon>Halobacteriaceae</taxon>
        <taxon>Halobacterium</taxon>
    </lineage>
</organism>
<evidence type="ECO:0000313" key="1">
    <source>
        <dbReference type="EMBL" id="MBB6090892.1"/>
    </source>
</evidence>
<dbReference type="AlphaFoldDB" id="A0A841HF60"/>
<comment type="caution">
    <text evidence="1">The sequence shown here is derived from an EMBL/GenBank/DDBJ whole genome shotgun (WGS) entry which is preliminary data.</text>
</comment>
<accession>A0A841HF60</accession>
<gene>
    <name evidence="1" type="ORF">HNR49_002278</name>
</gene>
<dbReference type="EMBL" id="JACHGX010000010">
    <property type="protein sequence ID" value="MBB6090892.1"/>
    <property type="molecule type" value="Genomic_DNA"/>
</dbReference>
<dbReference type="Proteomes" id="UP000642919">
    <property type="component" value="Unassembled WGS sequence"/>
</dbReference>
<evidence type="ECO:0000313" key="2">
    <source>
        <dbReference type="Proteomes" id="UP000642919"/>
    </source>
</evidence>
<name>A0A841HF60_HALSI</name>
<reference evidence="1" key="1">
    <citation type="submission" date="2020-08" db="EMBL/GenBank/DDBJ databases">
        <title>Genomic Encyclopedia of Type Strains, Phase IV (KMG-IV): sequencing the most valuable type-strain genomes for metagenomic binning, comparative biology and taxonomic classification.</title>
        <authorList>
            <person name="Goeker M."/>
        </authorList>
    </citation>
    <scope>NUCLEOTIDE SEQUENCE</scope>
    <source>
        <strain evidence="1">DSM 669</strain>
    </source>
</reference>
<proteinExistence type="predicted"/>